<keyword evidence="6 7" id="KW-0472">Membrane</keyword>
<dbReference type="InterPro" id="IPR004681">
    <property type="entry name" value="TRAP_DctM"/>
</dbReference>
<keyword evidence="3" id="KW-0997">Cell inner membrane</keyword>
<reference evidence="9" key="2">
    <citation type="submission" date="2021-04" db="EMBL/GenBank/DDBJ databases">
        <authorList>
            <person name="Gilroy R."/>
        </authorList>
    </citation>
    <scope>NUCLEOTIDE SEQUENCE</scope>
    <source>
        <strain evidence="9">ChiHcolR34-3080</strain>
    </source>
</reference>
<evidence type="ECO:0000259" key="8">
    <source>
        <dbReference type="Pfam" id="PF06808"/>
    </source>
</evidence>
<proteinExistence type="predicted"/>
<reference evidence="9" key="1">
    <citation type="journal article" date="2021" name="PeerJ">
        <title>Extensive microbial diversity within the chicken gut microbiome revealed by metagenomics and culture.</title>
        <authorList>
            <person name="Gilroy R."/>
            <person name="Ravi A."/>
            <person name="Getino M."/>
            <person name="Pursley I."/>
            <person name="Horton D.L."/>
            <person name="Alikhan N.F."/>
            <person name="Baker D."/>
            <person name="Gharbi K."/>
            <person name="Hall N."/>
            <person name="Watson M."/>
            <person name="Adriaenssens E.M."/>
            <person name="Foster-Nyarko E."/>
            <person name="Jarju S."/>
            <person name="Secka A."/>
            <person name="Antonio M."/>
            <person name="Oren A."/>
            <person name="Chaudhuri R.R."/>
            <person name="La Ragione R."/>
            <person name="Hildebrand F."/>
            <person name="Pallen M.J."/>
        </authorList>
    </citation>
    <scope>NUCLEOTIDE SEQUENCE</scope>
    <source>
        <strain evidence="9">ChiHcolR34-3080</strain>
    </source>
</reference>
<evidence type="ECO:0000256" key="7">
    <source>
        <dbReference type="SAM" id="Phobius"/>
    </source>
</evidence>
<keyword evidence="4 7" id="KW-0812">Transmembrane</keyword>
<feature type="transmembrane region" description="Helical" evidence="7">
    <location>
        <begin position="276"/>
        <end position="300"/>
    </location>
</feature>
<protein>
    <submittedName>
        <fullName evidence="9">TRAP transporter large permease</fullName>
    </submittedName>
</protein>
<dbReference type="NCBIfam" id="TIGR00786">
    <property type="entry name" value="dctM"/>
    <property type="match status" value="1"/>
</dbReference>
<evidence type="ECO:0000256" key="2">
    <source>
        <dbReference type="ARBA" id="ARBA00022475"/>
    </source>
</evidence>
<evidence type="ECO:0000256" key="6">
    <source>
        <dbReference type="ARBA" id="ARBA00023136"/>
    </source>
</evidence>
<dbReference type="InterPro" id="IPR010656">
    <property type="entry name" value="DctM"/>
</dbReference>
<keyword evidence="2" id="KW-1003">Cell membrane</keyword>
<accession>A0A9D1Q9V1</accession>
<feature type="transmembrane region" description="Helical" evidence="7">
    <location>
        <begin position="58"/>
        <end position="78"/>
    </location>
</feature>
<evidence type="ECO:0000256" key="5">
    <source>
        <dbReference type="ARBA" id="ARBA00022989"/>
    </source>
</evidence>
<comment type="caution">
    <text evidence="9">The sequence shown here is derived from an EMBL/GenBank/DDBJ whole genome shotgun (WGS) entry which is preliminary data.</text>
</comment>
<comment type="subcellular location">
    <subcellularLocation>
        <location evidence="1">Cell inner membrane</location>
        <topology evidence="1">Multi-pass membrane protein</topology>
    </subcellularLocation>
</comment>
<evidence type="ECO:0000256" key="4">
    <source>
        <dbReference type="ARBA" id="ARBA00022692"/>
    </source>
</evidence>
<keyword evidence="5 7" id="KW-1133">Transmembrane helix</keyword>
<feature type="transmembrane region" description="Helical" evidence="7">
    <location>
        <begin position="175"/>
        <end position="197"/>
    </location>
</feature>
<dbReference type="PANTHER" id="PTHR33362:SF2">
    <property type="entry name" value="TRAP TRANSPORTER LARGE PERMEASE PROTEIN"/>
    <property type="match status" value="1"/>
</dbReference>
<dbReference type="PANTHER" id="PTHR33362">
    <property type="entry name" value="SIALIC ACID TRAP TRANSPORTER PERMEASE PROTEIN SIAT-RELATED"/>
    <property type="match status" value="1"/>
</dbReference>
<feature type="transmembrane region" description="Helical" evidence="7">
    <location>
        <begin position="402"/>
        <end position="425"/>
    </location>
</feature>
<feature type="transmembrane region" description="Helical" evidence="7">
    <location>
        <begin position="246"/>
        <end position="264"/>
    </location>
</feature>
<evidence type="ECO:0000256" key="1">
    <source>
        <dbReference type="ARBA" id="ARBA00004429"/>
    </source>
</evidence>
<feature type="transmembrane region" description="Helical" evidence="7">
    <location>
        <begin position="218"/>
        <end position="240"/>
    </location>
</feature>
<dbReference type="Proteomes" id="UP000823933">
    <property type="component" value="Unassembled WGS sequence"/>
</dbReference>
<feature type="domain" description="TRAP C4-dicarboxylate transport system permease DctM subunit" evidence="8">
    <location>
        <begin position="12"/>
        <end position="420"/>
    </location>
</feature>
<sequence length="441" mass="46254">MAVNVPAIAILLVSFLVMILLRFPIAYSVALSSIFCLMYQGLSLATVCQQMVKGISSYSLMAVPFFITMGMLMGSGGLSDKLVALANACVGWMRGGLGMVNVLDSYFFGGISGSAAADTASLGAILIPMMVDQGYDADFSTAITITSSVEGILVPPSHNMVIYATTAGGISVGSLFLAGYLPGGVLAVSLMVGVYILSVKNNYPRGDKFSIKNLIRQLGQSIWAAGAIIIVVVGVAAGWFTATESAAIAVFYSLFVALFVYKGLDLKGVWKELDSAVHTLSIVLILIATSNVFGYCMTALHVPDLAANAITSVTDNPILLALLINLILLFLGCIMDMAPIILIATPILLPIATSIGIDPIQFGIIVMLNCGIGLLTPPVGSVLFIGSAVAKRPMGAVVKATLPFYLCMIVALLLITFIPDISLFIPKLAGYVPQVTPAWFG</sequence>
<gene>
    <name evidence="9" type="ORF">H9890_02630</name>
</gene>
<dbReference type="GO" id="GO:0022857">
    <property type="term" value="F:transmembrane transporter activity"/>
    <property type="evidence" value="ECO:0007669"/>
    <property type="project" value="TreeGrafter"/>
</dbReference>
<evidence type="ECO:0000256" key="3">
    <source>
        <dbReference type="ARBA" id="ARBA00022519"/>
    </source>
</evidence>
<feature type="transmembrane region" description="Helical" evidence="7">
    <location>
        <begin position="6"/>
        <end position="37"/>
    </location>
</feature>
<dbReference type="EMBL" id="DXHQ01000032">
    <property type="protein sequence ID" value="HIW08280.1"/>
    <property type="molecule type" value="Genomic_DNA"/>
</dbReference>
<feature type="transmembrane region" description="Helical" evidence="7">
    <location>
        <begin position="320"/>
        <end position="352"/>
    </location>
</feature>
<dbReference type="Pfam" id="PF06808">
    <property type="entry name" value="DctM"/>
    <property type="match status" value="1"/>
</dbReference>
<evidence type="ECO:0000313" key="10">
    <source>
        <dbReference type="Proteomes" id="UP000823933"/>
    </source>
</evidence>
<name>A0A9D1Q9V1_9FIRM</name>
<evidence type="ECO:0000313" key="9">
    <source>
        <dbReference type="EMBL" id="HIW08280.1"/>
    </source>
</evidence>
<dbReference type="AlphaFoldDB" id="A0A9D1Q9V1"/>
<dbReference type="GO" id="GO:0005886">
    <property type="term" value="C:plasma membrane"/>
    <property type="evidence" value="ECO:0007669"/>
    <property type="project" value="UniProtKB-SubCell"/>
</dbReference>
<organism evidence="9 10">
    <name type="scientific">Candidatus Faecalibacterium intestinigallinarum</name>
    <dbReference type="NCBI Taxonomy" id="2838581"/>
    <lineage>
        <taxon>Bacteria</taxon>
        <taxon>Bacillati</taxon>
        <taxon>Bacillota</taxon>
        <taxon>Clostridia</taxon>
        <taxon>Eubacteriales</taxon>
        <taxon>Oscillospiraceae</taxon>
        <taxon>Faecalibacterium</taxon>
    </lineage>
</organism>
<feature type="transmembrane region" description="Helical" evidence="7">
    <location>
        <begin position="364"/>
        <end position="390"/>
    </location>
</feature>
<dbReference type="PIRSF" id="PIRSF006066">
    <property type="entry name" value="HI0050"/>
    <property type="match status" value="1"/>
</dbReference>